<reference evidence="2" key="1">
    <citation type="journal article" date="2022" name="bioRxiv">
        <title>Sequencing and chromosome-scale assembly of the giantPleurodeles waltlgenome.</title>
        <authorList>
            <person name="Brown T."/>
            <person name="Elewa A."/>
            <person name="Iarovenko S."/>
            <person name="Subramanian E."/>
            <person name="Araus A.J."/>
            <person name="Petzold A."/>
            <person name="Susuki M."/>
            <person name="Suzuki K.-i.T."/>
            <person name="Hayashi T."/>
            <person name="Toyoda A."/>
            <person name="Oliveira C."/>
            <person name="Osipova E."/>
            <person name="Leigh N.D."/>
            <person name="Simon A."/>
            <person name="Yun M.H."/>
        </authorList>
    </citation>
    <scope>NUCLEOTIDE SEQUENCE</scope>
    <source>
        <strain evidence="2">20211129_DDA</strain>
        <tissue evidence="2">Liver</tissue>
    </source>
</reference>
<feature type="region of interest" description="Disordered" evidence="1">
    <location>
        <begin position="151"/>
        <end position="212"/>
    </location>
</feature>
<feature type="compositionally biased region" description="Basic and acidic residues" evidence="1">
    <location>
        <begin position="94"/>
        <end position="105"/>
    </location>
</feature>
<dbReference type="Proteomes" id="UP001066276">
    <property type="component" value="Chromosome 8"/>
</dbReference>
<gene>
    <name evidence="2" type="ORF">NDU88_004575</name>
</gene>
<dbReference type="EMBL" id="JANPWB010000012">
    <property type="protein sequence ID" value="KAJ1116360.1"/>
    <property type="molecule type" value="Genomic_DNA"/>
</dbReference>
<evidence type="ECO:0000313" key="3">
    <source>
        <dbReference type="Proteomes" id="UP001066276"/>
    </source>
</evidence>
<feature type="compositionally biased region" description="Polar residues" evidence="1">
    <location>
        <begin position="190"/>
        <end position="202"/>
    </location>
</feature>
<feature type="compositionally biased region" description="Basic residues" evidence="1">
    <location>
        <begin position="78"/>
        <end position="91"/>
    </location>
</feature>
<dbReference type="AlphaFoldDB" id="A0AAV7NU46"/>
<evidence type="ECO:0000313" key="2">
    <source>
        <dbReference type="EMBL" id="KAJ1116360.1"/>
    </source>
</evidence>
<name>A0AAV7NU46_PLEWA</name>
<proteinExistence type="predicted"/>
<keyword evidence="3" id="KW-1185">Reference proteome</keyword>
<sequence length="212" mass="21682">MLRTAALVGPASLFSGKGSQRRRQAQSAATDSSGASDPSGPPPHGPASRRPTGPPARSRALPQVGSASLPPPWGGPVVRRHTPKRPQRAPRCRVSSDPDQPDRRFRGVAVADRAVSLQGAPVPAHAGAARAAPPAGARASLFVFFHAVSPRGPGQGTSPTSSATPSNVPGHHITAEPGPVQYEPPGPGRSCSSGQPGSTLTWGSFRKAKSAY</sequence>
<feature type="compositionally biased region" description="Polar residues" evidence="1">
    <location>
        <begin position="156"/>
        <end position="167"/>
    </location>
</feature>
<feature type="compositionally biased region" description="Low complexity" evidence="1">
    <location>
        <begin position="25"/>
        <end position="38"/>
    </location>
</feature>
<accession>A0AAV7NU46</accession>
<feature type="region of interest" description="Disordered" evidence="1">
    <location>
        <begin position="1"/>
        <end position="106"/>
    </location>
</feature>
<organism evidence="2 3">
    <name type="scientific">Pleurodeles waltl</name>
    <name type="common">Iberian ribbed newt</name>
    <dbReference type="NCBI Taxonomy" id="8319"/>
    <lineage>
        <taxon>Eukaryota</taxon>
        <taxon>Metazoa</taxon>
        <taxon>Chordata</taxon>
        <taxon>Craniata</taxon>
        <taxon>Vertebrata</taxon>
        <taxon>Euteleostomi</taxon>
        <taxon>Amphibia</taxon>
        <taxon>Batrachia</taxon>
        <taxon>Caudata</taxon>
        <taxon>Salamandroidea</taxon>
        <taxon>Salamandridae</taxon>
        <taxon>Pleurodelinae</taxon>
        <taxon>Pleurodeles</taxon>
    </lineage>
</organism>
<protein>
    <submittedName>
        <fullName evidence="2">Uncharacterized protein</fullName>
    </submittedName>
</protein>
<evidence type="ECO:0000256" key="1">
    <source>
        <dbReference type="SAM" id="MobiDB-lite"/>
    </source>
</evidence>
<comment type="caution">
    <text evidence="2">The sequence shown here is derived from an EMBL/GenBank/DDBJ whole genome shotgun (WGS) entry which is preliminary data.</text>
</comment>